<keyword evidence="2 3" id="KW-0808">Transferase</keyword>
<organism evidence="4 5">
    <name type="scientific">Strigamia maritima</name>
    <name type="common">European centipede</name>
    <name type="synonym">Geophilus maritimus</name>
    <dbReference type="NCBI Taxonomy" id="126957"/>
    <lineage>
        <taxon>Eukaryota</taxon>
        <taxon>Metazoa</taxon>
        <taxon>Ecdysozoa</taxon>
        <taxon>Arthropoda</taxon>
        <taxon>Myriapoda</taxon>
        <taxon>Chilopoda</taxon>
        <taxon>Pleurostigmophora</taxon>
        <taxon>Geophilomorpha</taxon>
        <taxon>Linotaeniidae</taxon>
        <taxon>Strigamia</taxon>
    </lineage>
</organism>
<proteinExistence type="inferred from homology"/>
<dbReference type="PhylomeDB" id="T1JBI3"/>
<dbReference type="EnsemblMetazoa" id="SMAR011129-RA">
    <property type="protein sequence ID" value="SMAR011129-PA"/>
    <property type="gene ID" value="SMAR011129"/>
</dbReference>
<dbReference type="Pfam" id="PF01531">
    <property type="entry name" value="Glyco_transf_11"/>
    <property type="match status" value="1"/>
</dbReference>
<reference evidence="5" key="1">
    <citation type="submission" date="2011-05" db="EMBL/GenBank/DDBJ databases">
        <authorList>
            <person name="Richards S.R."/>
            <person name="Qu J."/>
            <person name="Jiang H."/>
            <person name="Jhangiani S.N."/>
            <person name="Agravi P."/>
            <person name="Goodspeed R."/>
            <person name="Gross S."/>
            <person name="Mandapat C."/>
            <person name="Jackson L."/>
            <person name="Mathew T."/>
            <person name="Pu L."/>
            <person name="Thornton R."/>
            <person name="Saada N."/>
            <person name="Wilczek-Boney K.B."/>
            <person name="Lee S."/>
            <person name="Kovar C."/>
            <person name="Wu Y."/>
            <person name="Scherer S.E."/>
            <person name="Worley K.C."/>
            <person name="Muzny D.M."/>
            <person name="Gibbs R."/>
        </authorList>
    </citation>
    <scope>NUCLEOTIDE SEQUENCE</scope>
    <source>
        <strain evidence="5">Brora</strain>
    </source>
</reference>
<evidence type="ECO:0000256" key="3">
    <source>
        <dbReference type="RuleBase" id="RU363129"/>
    </source>
</evidence>
<dbReference type="GO" id="GO:0032580">
    <property type="term" value="C:Golgi cisterna membrane"/>
    <property type="evidence" value="ECO:0007669"/>
    <property type="project" value="UniProtKB-SubCell"/>
</dbReference>
<dbReference type="UniPathway" id="UPA00378"/>
<dbReference type="EMBL" id="JH432011">
    <property type="status" value="NOT_ANNOTATED_CDS"/>
    <property type="molecule type" value="Genomic_DNA"/>
</dbReference>
<dbReference type="eggNOG" id="ENOG502S316">
    <property type="taxonomic scope" value="Eukaryota"/>
</dbReference>
<comment type="caution">
    <text evidence="3">Lacks conserved residue(s) required for the propagation of feature annotation.</text>
</comment>
<comment type="subcellular location">
    <subcellularLocation>
        <location evidence="3">Golgi apparatus</location>
        <location evidence="3">Golgi stack membrane</location>
        <topology evidence="3">Single-pass type II membrane protein</topology>
    </subcellularLocation>
</comment>
<sequence length="310" mass="36520">MYLFIYFHFFKFFFNCLVKLVVFISLFIVSRLNEYSKSAVLTAHRGRRYGLFLLLTFFLLILYVFFIQNNGTTDRKIDETSSTKTEIDLGYTSTEKQLLFRIMNSANYTDNLTRSKGVMSIKYQGRLGNLMGEYATLYALAKSNKRVPFLLLEMHKLLNIYFDLSIPALDPSIGNIPWIDYVIHDWMSPEYDNILGAFVKLRGYPCSWTFYHHLRKEISREFTFKQEIITEAQNQLQQIVEERKTSNVTFVGVRIRRGDYIDVIKKYHGVLADEGYLKQAFAYYRNKYSNVVFVVCSDDLEWCKNNINNL</sequence>
<feature type="transmembrane region" description="Helical" evidence="3">
    <location>
        <begin position="6"/>
        <end position="29"/>
    </location>
</feature>
<keyword evidence="3" id="KW-1133">Transmembrane helix</keyword>
<dbReference type="PANTHER" id="PTHR11927:SF9">
    <property type="entry name" value="L-FUCOSYLTRANSFERASE"/>
    <property type="match status" value="1"/>
</dbReference>
<protein>
    <recommendedName>
        <fullName evidence="3">L-Fucosyltransferase</fullName>
        <ecNumber evidence="3">2.4.1.-</ecNumber>
    </recommendedName>
</protein>
<dbReference type="GO" id="GO:0008107">
    <property type="term" value="F:galactoside 2-alpha-L-fucosyltransferase activity"/>
    <property type="evidence" value="ECO:0007669"/>
    <property type="project" value="InterPro"/>
</dbReference>
<keyword evidence="3" id="KW-0472">Membrane</keyword>
<dbReference type="OMA" id="ILCTHYG"/>
<comment type="pathway">
    <text evidence="3">Protein modification; protein glycosylation.</text>
</comment>
<dbReference type="AlphaFoldDB" id="T1JBI3"/>
<keyword evidence="1 3" id="KW-0328">Glycosyltransferase</keyword>
<evidence type="ECO:0000256" key="1">
    <source>
        <dbReference type="ARBA" id="ARBA00022676"/>
    </source>
</evidence>
<dbReference type="STRING" id="126957.T1JBI3"/>
<keyword evidence="3" id="KW-0812">Transmembrane</keyword>
<reference evidence="4" key="2">
    <citation type="submission" date="2015-02" db="UniProtKB">
        <authorList>
            <consortium name="EnsemblMetazoa"/>
        </authorList>
    </citation>
    <scope>IDENTIFICATION</scope>
</reference>
<evidence type="ECO:0000313" key="5">
    <source>
        <dbReference type="Proteomes" id="UP000014500"/>
    </source>
</evidence>
<comment type="similarity">
    <text evidence="3">Belongs to the glycosyltransferase 11 family.</text>
</comment>
<dbReference type="HOGENOM" id="CLU_898109_0_0_1"/>
<evidence type="ECO:0000256" key="2">
    <source>
        <dbReference type="ARBA" id="ARBA00022679"/>
    </source>
</evidence>
<dbReference type="EC" id="2.4.1.-" evidence="3"/>
<dbReference type="GO" id="GO:0005975">
    <property type="term" value="P:carbohydrate metabolic process"/>
    <property type="evidence" value="ECO:0007669"/>
    <property type="project" value="InterPro"/>
</dbReference>
<keyword evidence="5" id="KW-1185">Reference proteome</keyword>
<name>T1JBI3_STRMM</name>
<keyword evidence="3" id="KW-0333">Golgi apparatus</keyword>
<keyword evidence="3" id="KW-0325">Glycoprotein</keyword>
<keyword evidence="3" id="KW-0735">Signal-anchor</keyword>
<dbReference type="Proteomes" id="UP000014500">
    <property type="component" value="Unassembled WGS sequence"/>
</dbReference>
<accession>T1JBI3</accession>
<dbReference type="InterPro" id="IPR002516">
    <property type="entry name" value="Glyco_trans_11"/>
</dbReference>
<dbReference type="CDD" id="cd11301">
    <property type="entry name" value="Fut1_Fut2_like"/>
    <property type="match status" value="1"/>
</dbReference>
<evidence type="ECO:0000313" key="4">
    <source>
        <dbReference type="EnsemblMetazoa" id="SMAR011129-PA"/>
    </source>
</evidence>
<dbReference type="PANTHER" id="PTHR11927">
    <property type="entry name" value="GALACTOSIDE 2-L-FUCOSYLTRANSFERASE"/>
    <property type="match status" value="1"/>
</dbReference>
<feature type="transmembrane region" description="Helical" evidence="3">
    <location>
        <begin position="49"/>
        <end position="67"/>
    </location>
</feature>